<evidence type="ECO:0000256" key="3">
    <source>
        <dbReference type="ARBA" id="ARBA00004906"/>
    </source>
</evidence>
<dbReference type="Gene3D" id="3.30.40.10">
    <property type="entry name" value="Zinc/RING finger domain, C3HC4 (zinc finger)"/>
    <property type="match status" value="1"/>
</dbReference>
<dbReference type="AlphaFoldDB" id="A0A2C9UUY4"/>
<dbReference type="GO" id="GO:0016567">
    <property type="term" value="P:protein ubiquitination"/>
    <property type="evidence" value="ECO:0007669"/>
    <property type="project" value="UniProtKB-UniPathway"/>
</dbReference>
<dbReference type="STRING" id="3983.A0A2C9UUY4"/>
<dbReference type="GO" id="GO:0006511">
    <property type="term" value="P:ubiquitin-dependent protein catabolic process"/>
    <property type="evidence" value="ECO:0000318"/>
    <property type="project" value="GO_Central"/>
</dbReference>
<dbReference type="Proteomes" id="UP000091857">
    <property type="component" value="Chromosome 12"/>
</dbReference>
<dbReference type="InterPro" id="IPR013083">
    <property type="entry name" value="Znf_RING/FYVE/PHD"/>
</dbReference>
<accession>A0A2C9UUY4</accession>
<dbReference type="InterPro" id="IPR017907">
    <property type="entry name" value="Znf_RING_CS"/>
</dbReference>
<evidence type="ECO:0000259" key="12">
    <source>
        <dbReference type="PROSITE" id="PS50089"/>
    </source>
</evidence>
<comment type="domain">
    <text evidence="11">The RING-type zinc finger domain is responsible for E3 ligase activity.</text>
</comment>
<keyword evidence="5 11" id="KW-0479">Metal-binding</keyword>
<keyword evidence="9 11" id="KW-0472">Membrane</keyword>
<keyword evidence="8 11" id="KW-0862">Zinc</keyword>
<proteinExistence type="predicted"/>
<feature type="transmembrane region" description="Helical" evidence="11">
    <location>
        <begin position="227"/>
        <end position="244"/>
    </location>
</feature>
<comment type="function">
    <text evidence="11">E3 ubiquitin-protein ligase.</text>
</comment>
<evidence type="ECO:0000256" key="1">
    <source>
        <dbReference type="ARBA" id="ARBA00000900"/>
    </source>
</evidence>
<evidence type="ECO:0000313" key="14">
    <source>
        <dbReference type="Proteomes" id="UP000091857"/>
    </source>
</evidence>
<dbReference type="GO" id="GO:0044390">
    <property type="term" value="F:ubiquitin-like protein conjugating enzyme binding"/>
    <property type="evidence" value="ECO:0000318"/>
    <property type="project" value="GO_Central"/>
</dbReference>
<evidence type="ECO:0000256" key="6">
    <source>
        <dbReference type="ARBA" id="ARBA00022771"/>
    </source>
</evidence>
<comment type="caution">
    <text evidence="13">The sequence shown here is derived from an EMBL/GenBank/DDBJ whole genome shotgun (WGS) entry which is preliminary data.</text>
</comment>
<dbReference type="GO" id="GO:0061630">
    <property type="term" value="F:ubiquitin protein ligase activity"/>
    <property type="evidence" value="ECO:0000318"/>
    <property type="project" value="GO_Central"/>
</dbReference>
<name>A0A2C9UUY4_MANES</name>
<dbReference type="EC" id="2.3.2.27" evidence="11"/>
<keyword evidence="4 11" id="KW-0808">Transferase</keyword>
<dbReference type="InterPro" id="IPR001841">
    <property type="entry name" value="Znf_RING"/>
</dbReference>
<evidence type="ECO:0000313" key="13">
    <source>
        <dbReference type="EMBL" id="OAY35332.1"/>
    </source>
</evidence>
<dbReference type="InterPro" id="IPR045103">
    <property type="entry name" value="RNF5/RNF185-like"/>
</dbReference>
<dbReference type="EMBL" id="CM004398">
    <property type="protein sequence ID" value="OAY35332.1"/>
    <property type="molecule type" value="Genomic_DNA"/>
</dbReference>
<dbReference type="InterPro" id="IPR018957">
    <property type="entry name" value="Znf_C3HC4_RING-type"/>
</dbReference>
<keyword evidence="11" id="KW-1133">Transmembrane helix</keyword>
<keyword evidence="11" id="KW-0256">Endoplasmic reticulum</keyword>
<protein>
    <recommendedName>
        <fullName evidence="11">E3 ubiquitin-protein ligase RMA</fullName>
        <ecNumber evidence="11">2.3.2.27</ecNumber>
    </recommendedName>
    <alternativeName>
        <fullName evidence="11">Protein RING membrane-anchor</fullName>
    </alternativeName>
    <alternativeName>
        <fullName evidence="11">RING-type E3 ubiquitin transferase RMA</fullName>
    </alternativeName>
</protein>
<evidence type="ECO:0000256" key="2">
    <source>
        <dbReference type="ARBA" id="ARBA00004308"/>
    </source>
</evidence>
<feature type="domain" description="RING-type" evidence="12">
    <location>
        <begin position="44"/>
        <end position="94"/>
    </location>
</feature>
<organism evidence="13 14">
    <name type="scientific">Manihot esculenta</name>
    <name type="common">Cassava</name>
    <name type="synonym">Jatropha manihot</name>
    <dbReference type="NCBI Taxonomy" id="3983"/>
    <lineage>
        <taxon>Eukaryota</taxon>
        <taxon>Viridiplantae</taxon>
        <taxon>Streptophyta</taxon>
        <taxon>Embryophyta</taxon>
        <taxon>Tracheophyta</taxon>
        <taxon>Spermatophyta</taxon>
        <taxon>Magnoliopsida</taxon>
        <taxon>eudicotyledons</taxon>
        <taxon>Gunneridae</taxon>
        <taxon>Pentapetalae</taxon>
        <taxon>rosids</taxon>
        <taxon>fabids</taxon>
        <taxon>Malpighiales</taxon>
        <taxon>Euphorbiaceae</taxon>
        <taxon>Crotonoideae</taxon>
        <taxon>Manihoteae</taxon>
        <taxon>Manihot</taxon>
    </lineage>
</organism>
<evidence type="ECO:0000256" key="9">
    <source>
        <dbReference type="ARBA" id="ARBA00023136"/>
    </source>
</evidence>
<evidence type="ECO:0000256" key="5">
    <source>
        <dbReference type="ARBA" id="ARBA00022723"/>
    </source>
</evidence>
<dbReference type="SUPFAM" id="SSF57850">
    <property type="entry name" value="RING/U-box"/>
    <property type="match status" value="1"/>
</dbReference>
<keyword evidence="6 10" id="KW-0863">Zinc-finger</keyword>
<comment type="pathway">
    <text evidence="3 11">Protein modification; protein ubiquitination.</text>
</comment>
<sequence length="246" mass="27479">MEPYAEEAINENDCNIEDKLPVEIYCSSDTLVGSNDGPCNGFDCNICMDSVEDPVVTLCGHLYCWPCIYKWLHLQSISSENEDLQMQQQCPVCKAEVSKETLIPIFGGGQITKPSKSKVPNIGIIIPRRPFGLACGFDSPRSSFRSSTPSPRQQIYHGGYLHSPSMLSPSEATINMYNPMIGMFGEMIYGRVFGNSITNIYGHPGSYNIAGSNSPRMRRRILEVDKSLSRICFFLFCCVFLCFLSF</sequence>
<keyword evidence="7 11" id="KW-0833">Ubl conjugation pathway</keyword>
<keyword evidence="11" id="KW-0812">Transmembrane</keyword>
<evidence type="ECO:0000256" key="10">
    <source>
        <dbReference type="PROSITE-ProRule" id="PRU00175"/>
    </source>
</evidence>
<comment type="catalytic activity">
    <reaction evidence="1 11">
        <text>S-ubiquitinyl-[E2 ubiquitin-conjugating enzyme]-L-cysteine + [acceptor protein]-L-lysine = [E2 ubiquitin-conjugating enzyme]-L-cysteine + N(6)-ubiquitinyl-[acceptor protein]-L-lysine.</text>
        <dbReference type="EC" id="2.3.2.27"/>
    </reaction>
</comment>
<dbReference type="UniPathway" id="UPA00143"/>
<dbReference type="PANTHER" id="PTHR12313">
    <property type="entry name" value="E3 UBIQUITIN-PROTEIN LIGASE RNF5-RELATED"/>
    <property type="match status" value="1"/>
</dbReference>
<reference evidence="14" key="1">
    <citation type="journal article" date="2016" name="Nat. Biotechnol.">
        <title>Sequencing wild and cultivated cassava and related species reveals extensive interspecific hybridization and genetic diversity.</title>
        <authorList>
            <person name="Bredeson J.V."/>
            <person name="Lyons J.B."/>
            <person name="Prochnik S.E."/>
            <person name="Wu G.A."/>
            <person name="Ha C.M."/>
            <person name="Edsinger-Gonzales E."/>
            <person name="Grimwood J."/>
            <person name="Schmutz J."/>
            <person name="Rabbi I.Y."/>
            <person name="Egesi C."/>
            <person name="Nauluvula P."/>
            <person name="Lebot V."/>
            <person name="Ndunguru J."/>
            <person name="Mkamilo G."/>
            <person name="Bart R.S."/>
            <person name="Setter T.L."/>
            <person name="Gleadow R.M."/>
            <person name="Kulakow P."/>
            <person name="Ferguson M.E."/>
            <person name="Rounsley S."/>
            <person name="Rokhsar D.S."/>
        </authorList>
    </citation>
    <scope>NUCLEOTIDE SEQUENCE [LARGE SCALE GENOMIC DNA]</scope>
    <source>
        <strain evidence="14">cv. AM560-2</strain>
    </source>
</reference>
<dbReference type="GO" id="GO:0008270">
    <property type="term" value="F:zinc ion binding"/>
    <property type="evidence" value="ECO:0007669"/>
    <property type="project" value="UniProtKB-KW"/>
</dbReference>
<dbReference type="GO" id="GO:0036503">
    <property type="term" value="P:ERAD pathway"/>
    <property type="evidence" value="ECO:0000318"/>
    <property type="project" value="GO_Central"/>
</dbReference>
<gene>
    <name evidence="13" type="ORF">MANES_12G089674v8</name>
</gene>
<dbReference type="OrthoDB" id="6270329at2759"/>
<dbReference type="GO" id="GO:0005789">
    <property type="term" value="C:endoplasmic reticulum membrane"/>
    <property type="evidence" value="ECO:0007669"/>
    <property type="project" value="UniProtKB-SubCell"/>
</dbReference>
<dbReference type="SMART" id="SM00184">
    <property type="entry name" value="RING"/>
    <property type="match status" value="1"/>
</dbReference>
<evidence type="ECO:0000256" key="7">
    <source>
        <dbReference type="ARBA" id="ARBA00022786"/>
    </source>
</evidence>
<evidence type="ECO:0000256" key="8">
    <source>
        <dbReference type="ARBA" id="ARBA00022833"/>
    </source>
</evidence>
<comment type="subcellular location">
    <subcellularLocation>
        <location evidence="2">Endomembrane system</location>
    </subcellularLocation>
    <subcellularLocation>
        <location evidence="11">Endoplasmic reticulum membrane</location>
        <topology evidence="11">Single-pass type IV membrane protein</topology>
    </subcellularLocation>
</comment>
<evidence type="ECO:0000256" key="11">
    <source>
        <dbReference type="RuleBase" id="RU369090"/>
    </source>
</evidence>
<dbReference type="Pfam" id="PF00097">
    <property type="entry name" value="zf-C3HC4"/>
    <property type="match status" value="1"/>
</dbReference>
<keyword evidence="14" id="KW-1185">Reference proteome</keyword>
<evidence type="ECO:0000256" key="4">
    <source>
        <dbReference type="ARBA" id="ARBA00022679"/>
    </source>
</evidence>
<dbReference type="PROSITE" id="PS00518">
    <property type="entry name" value="ZF_RING_1"/>
    <property type="match status" value="1"/>
</dbReference>
<dbReference type="Gramene" id="Manes.12G089674.1.v8.1">
    <property type="protein sequence ID" value="Manes.12G089674.1.v8.1.CDS.1"/>
    <property type="gene ID" value="Manes.12G089674.v8.1"/>
</dbReference>
<dbReference type="PROSITE" id="PS50089">
    <property type="entry name" value="ZF_RING_2"/>
    <property type="match status" value="1"/>
</dbReference>